<keyword evidence="1" id="KW-0813">Transport</keyword>
<evidence type="ECO:0000313" key="12">
    <source>
        <dbReference type="EMBL" id="NLV11114.1"/>
    </source>
</evidence>
<dbReference type="PANTHER" id="PTHR42794">
    <property type="entry name" value="HEMIN IMPORT ATP-BINDING PROTEIN HMUV"/>
    <property type="match status" value="1"/>
</dbReference>
<comment type="subunit">
    <text evidence="7">The complex is composed of two ATP-binding proteins (BtuD), two transmembrane proteins (BtuC) and a solute-binding protein (BtuF).</text>
</comment>
<comment type="catalytic activity">
    <reaction evidence="5">
        <text>an R-cob(III)alamin(out) + ATP + H2O = an R-cob(III)alamin(in) + ADP + phosphate + H(+)</text>
        <dbReference type="Rhea" id="RHEA:17873"/>
        <dbReference type="ChEBI" id="CHEBI:15377"/>
        <dbReference type="ChEBI" id="CHEBI:15378"/>
        <dbReference type="ChEBI" id="CHEBI:30616"/>
        <dbReference type="ChEBI" id="CHEBI:43474"/>
        <dbReference type="ChEBI" id="CHEBI:140785"/>
        <dbReference type="ChEBI" id="CHEBI:456216"/>
        <dbReference type="EC" id="7.6.2.8"/>
    </reaction>
</comment>
<dbReference type="InterPro" id="IPR027417">
    <property type="entry name" value="P-loop_NTPase"/>
</dbReference>
<dbReference type="GO" id="GO:0016887">
    <property type="term" value="F:ATP hydrolysis activity"/>
    <property type="evidence" value="ECO:0007669"/>
    <property type="project" value="InterPro"/>
</dbReference>
<evidence type="ECO:0000259" key="11">
    <source>
        <dbReference type="PROSITE" id="PS50893"/>
    </source>
</evidence>
<gene>
    <name evidence="12" type="ORF">GOC74_14385</name>
</gene>
<evidence type="ECO:0000256" key="8">
    <source>
        <dbReference type="ARBA" id="ARBA00066387"/>
    </source>
</evidence>
<evidence type="ECO:0000313" key="13">
    <source>
        <dbReference type="Proteomes" id="UP000608662"/>
    </source>
</evidence>
<dbReference type="Proteomes" id="UP000608662">
    <property type="component" value="Unassembled WGS sequence"/>
</dbReference>
<dbReference type="InterPro" id="IPR017871">
    <property type="entry name" value="ABC_transporter-like_CS"/>
</dbReference>
<keyword evidence="3 12" id="KW-0067">ATP-binding</keyword>
<dbReference type="FunFam" id="3.40.50.300:FF:000134">
    <property type="entry name" value="Iron-enterobactin ABC transporter ATP-binding protein"/>
    <property type="match status" value="1"/>
</dbReference>
<proteinExistence type="predicted"/>
<dbReference type="CDD" id="cd03214">
    <property type="entry name" value="ABC_Iron-Siderophores_B12_Hemin"/>
    <property type="match status" value="1"/>
</dbReference>
<evidence type="ECO:0000256" key="10">
    <source>
        <dbReference type="ARBA" id="ARBA00077139"/>
    </source>
</evidence>
<reference evidence="12" key="1">
    <citation type="submission" date="2019-12" db="EMBL/GenBank/DDBJ databases">
        <title>Whole-genome sequence of Halomicrobium mukohataei pws1.</title>
        <authorList>
            <person name="Verma D.K."/>
            <person name="Gopal K."/>
            <person name="Prasad E.S."/>
        </authorList>
    </citation>
    <scope>NUCLEOTIDE SEQUENCE</scope>
    <source>
        <strain evidence="12">Pws1</strain>
    </source>
</reference>
<dbReference type="Gene3D" id="3.40.50.300">
    <property type="entry name" value="P-loop containing nucleotide triphosphate hydrolases"/>
    <property type="match status" value="1"/>
</dbReference>
<dbReference type="SUPFAM" id="SSF52540">
    <property type="entry name" value="P-loop containing nucleoside triphosphate hydrolases"/>
    <property type="match status" value="1"/>
</dbReference>
<name>A0A847UHT7_9EURY</name>
<keyword evidence="2" id="KW-0547">Nucleotide-binding</keyword>
<feature type="domain" description="ABC transporter" evidence="11">
    <location>
        <begin position="2"/>
        <end position="236"/>
    </location>
</feature>
<dbReference type="PROSITE" id="PS00211">
    <property type="entry name" value="ABC_TRANSPORTER_1"/>
    <property type="match status" value="1"/>
</dbReference>
<evidence type="ECO:0000256" key="6">
    <source>
        <dbReference type="ARBA" id="ARBA00058960"/>
    </source>
</evidence>
<dbReference type="GO" id="GO:0015420">
    <property type="term" value="F:ABC-type vitamin B12 transporter activity"/>
    <property type="evidence" value="ECO:0007669"/>
    <property type="project" value="UniProtKB-EC"/>
</dbReference>
<evidence type="ECO:0000256" key="9">
    <source>
        <dbReference type="ARBA" id="ARBA00073649"/>
    </source>
</evidence>
<dbReference type="RefSeq" id="WP_170094809.1">
    <property type="nucleotide sequence ID" value="NZ_WOYG01000001.1"/>
</dbReference>
<comment type="caution">
    <text evidence="12">The sequence shown here is derived from an EMBL/GenBank/DDBJ whole genome shotgun (WGS) entry which is preliminary data.</text>
</comment>
<dbReference type="SMART" id="SM00382">
    <property type="entry name" value="AAA"/>
    <property type="match status" value="1"/>
</dbReference>
<dbReference type="PANTHER" id="PTHR42794:SF1">
    <property type="entry name" value="HEMIN IMPORT ATP-BINDING PROTEIN HMUV"/>
    <property type="match status" value="1"/>
</dbReference>
<dbReference type="EC" id="7.6.2.8" evidence="8"/>
<dbReference type="PROSITE" id="PS50893">
    <property type="entry name" value="ABC_TRANSPORTER_2"/>
    <property type="match status" value="1"/>
</dbReference>
<evidence type="ECO:0000256" key="4">
    <source>
        <dbReference type="ARBA" id="ARBA00022967"/>
    </source>
</evidence>
<evidence type="ECO:0000256" key="2">
    <source>
        <dbReference type="ARBA" id="ARBA00022741"/>
    </source>
</evidence>
<evidence type="ECO:0000256" key="5">
    <source>
        <dbReference type="ARBA" id="ARBA00050590"/>
    </source>
</evidence>
<dbReference type="GO" id="GO:0005524">
    <property type="term" value="F:ATP binding"/>
    <property type="evidence" value="ECO:0007669"/>
    <property type="project" value="UniProtKB-KW"/>
</dbReference>
<dbReference type="Pfam" id="PF00005">
    <property type="entry name" value="ABC_tran"/>
    <property type="match status" value="1"/>
</dbReference>
<sequence length="415" mass="43577">MIEVESVDVSLGGTEILRDVSLRVPAGEFVGLVGPNGAGKTTLLRTVNGAIDPDAGRVLVDGDRMDDLSSRAGSRRVATVPQDTGTRFAFSVADVVAMGRTPHRSRFGSDGDGDDAVERALERTSTASFRDRRISTLSGGERQRVFVARAIAQEAPALVLDEPTASLDVNHATRTLSLVCELVESGRAVLGAIHDLEAAARFCDRLVMLADGEVVASGEPADVLTADALATSFDMESVVTRNPVTGTPTVTPLSDTGEEERSVHVLGGGHVGATVVARLHAAGFAVTAGPVPEGDELLGVSERLDVPTETVPPMSALDGSTLAAAGERIDESDVTVLADLTLTPDGGLLDLATEAGRTVVVEERSLDERDRAGTDQRRRYERLRERATTSGVDDVAATVRSVETDAGRHVSRRGI</sequence>
<evidence type="ECO:0000256" key="3">
    <source>
        <dbReference type="ARBA" id="ARBA00022840"/>
    </source>
</evidence>
<dbReference type="EMBL" id="WOYG01000001">
    <property type="protein sequence ID" value="NLV11114.1"/>
    <property type="molecule type" value="Genomic_DNA"/>
</dbReference>
<dbReference type="InterPro" id="IPR003439">
    <property type="entry name" value="ABC_transporter-like_ATP-bd"/>
</dbReference>
<protein>
    <recommendedName>
        <fullName evidence="9">Cobalamin import ATP-binding protein BtuD</fullName>
        <ecNumber evidence="8">7.6.2.8</ecNumber>
    </recommendedName>
    <alternativeName>
        <fullName evidence="10">Vitamin B12-transporting ATPase</fullName>
    </alternativeName>
</protein>
<organism evidence="12 13">
    <name type="scientific">Halomicrobium mukohataei</name>
    <dbReference type="NCBI Taxonomy" id="57705"/>
    <lineage>
        <taxon>Archaea</taxon>
        <taxon>Methanobacteriati</taxon>
        <taxon>Methanobacteriota</taxon>
        <taxon>Stenosarchaea group</taxon>
        <taxon>Halobacteria</taxon>
        <taxon>Halobacteriales</taxon>
        <taxon>Haloarculaceae</taxon>
        <taxon>Halomicrobium</taxon>
    </lineage>
</organism>
<dbReference type="OrthoDB" id="24644at2157"/>
<keyword evidence="4" id="KW-1278">Translocase</keyword>
<evidence type="ECO:0000256" key="7">
    <source>
        <dbReference type="ARBA" id="ARBA00064420"/>
    </source>
</evidence>
<accession>A0A847UHT7</accession>
<dbReference type="AlphaFoldDB" id="A0A847UHT7"/>
<dbReference type="InterPro" id="IPR003593">
    <property type="entry name" value="AAA+_ATPase"/>
</dbReference>
<comment type="function">
    <text evidence="6">Required for corrinoid utilization. Probably part of the ABC transporter complex BtuCDF involved in cobalamin (vitamin B12) import. Probably responsible for energy coupling to the transport system.</text>
</comment>
<evidence type="ECO:0000256" key="1">
    <source>
        <dbReference type="ARBA" id="ARBA00022448"/>
    </source>
</evidence>